<dbReference type="PANTHER" id="PTHR48063">
    <property type="entry name" value="LRR RECEPTOR-LIKE KINASE"/>
    <property type="match status" value="1"/>
</dbReference>
<evidence type="ECO:0000256" key="8">
    <source>
        <dbReference type="ARBA" id="ARBA00023180"/>
    </source>
</evidence>
<keyword evidence="8" id="KW-0325">Glycoprotein</keyword>
<dbReference type="AlphaFoldDB" id="A0A453H046"/>
<dbReference type="Gene3D" id="3.80.10.10">
    <property type="entry name" value="Ribonuclease Inhibitor"/>
    <property type="match status" value="1"/>
</dbReference>
<dbReference type="Pfam" id="PF08263">
    <property type="entry name" value="LRRNT_2"/>
    <property type="match status" value="1"/>
</dbReference>
<evidence type="ECO:0000256" key="7">
    <source>
        <dbReference type="ARBA" id="ARBA00023136"/>
    </source>
</evidence>
<keyword evidence="12" id="KW-1185">Reference proteome</keyword>
<evidence type="ECO:0000256" key="6">
    <source>
        <dbReference type="ARBA" id="ARBA00022989"/>
    </source>
</evidence>
<dbReference type="InterPro" id="IPR032675">
    <property type="entry name" value="LRR_dom_sf"/>
</dbReference>
<feature type="chain" id="PRO_5019155480" description="Leucine-rich repeat-containing N-terminal plant-type domain-containing protein" evidence="9">
    <location>
        <begin position="27"/>
        <end position="92"/>
    </location>
</feature>
<evidence type="ECO:0000256" key="1">
    <source>
        <dbReference type="ARBA" id="ARBA00004479"/>
    </source>
</evidence>
<keyword evidence="2" id="KW-0433">Leucine-rich repeat</keyword>
<evidence type="ECO:0000256" key="9">
    <source>
        <dbReference type="SAM" id="SignalP"/>
    </source>
</evidence>
<comment type="subcellular location">
    <subcellularLocation>
        <location evidence="1">Membrane</location>
        <topology evidence="1">Single-pass type I membrane protein</topology>
    </subcellularLocation>
</comment>
<evidence type="ECO:0000256" key="4">
    <source>
        <dbReference type="ARBA" id="ARBA00022729"/>
    </source>
</evidence>
<dbReference type="PANTHER" id="PTHR48063:SF11">
    <property type="entry name" value="LEUCINE-RICH REPEAT-CONTAINING N-TERMINAL PLANT-TYPE DOMAIN-CONTAINING PROTEIN"/>
    <property type="match status" value="1"/>
</dbReference>
<feature type="signal peptide" evidence="9">
    <location>
        <begin position="1"/>
        <end position="26"/>
    </location>
</feature>
<evidence type="ECO:0000313" key="12">
    <source>
        <dbReference type="Proteomes" id="UP000015105"/>
    </source>
</evidence>
<evidence type="ECO:0000256" key="2">
    <source>
        <dbReference type="ARBA" id="ARBA00022614"/>
    </source>
</evidence>
<dbReference type="InterPro" id="IPR046956">
    <property type="entry name" value="RLP23-like"/>
</dbReference>
<keyword evidence="3" id="KW-0812">Transmembrane</keyword>
<dbReference type="EnsemblPlants" id="AET4Gv20013700.2">
    <property type="protein sequence ID" value="AET4Gv20013700.2"/>
    <property type="gene ID" value="AET4Gv20013700"/>
</dbReference>
<reference evidence="11" key="4">
    <citation type="submission" date="2019-03" db="UniProtKB">
        <authorList>
            <consortium name="EnsemblPlants"/>
        </authorList>
    </citation>
    <scope>IDENTIFICATION</scope>
</reference>
<dbReference type="GO" id="GO:0016020">
    <property type="term" value="C:membrane"/>
    <property type="evidence" value="ECO:0007669"/>
    <property type="project" value="UniProtKB-SubCell"/>
</dbReference>
<dbReference type="Proteomes" id="UP000015105">
    <property type="component" value="Chromosome 4D"/>
</dbReference>
<evidence type="ECO:0000313" key="11">
    <source>
        <dbReference type="EnsemblPlants" id="AET4Gv20013700.2"/>
    </source>
</evidence>
<proteinExistence type="predicted"/>
<reference evidence="11" key="3">
    <citation type="journal article" date="2017" name="Nature">
        <title>Genome sequence of the progenitor of the wheat D genome Aegilops tauschii.</title>
        <authorList>
            <person name="Luo M.C."/>
            <person name="Gu Y.Q."/>
            <person name="Puiu D."/>
            <person name="Wang H."/>
            <person name="Twardziok S.O."/>
            <person name="Deal K.R."/>
            <person name="Huo N."/>
            <person name="Zhu T."/>
            <person name="Wang L."/>
            <person name="Wang Y."/>
            <person name="McGuire P.E."/>
            <person name="Liu S."/>
            <person name="Long H."/>
            <person name="Ramasamy R.K."/>
            <person name="Rodriguez J.C."/>
            <person name="Van S.L."/>
            <person name="Yuan L."/>
            <person name="Wang Z."/>
            <person name="Xia Z."/>
            <person name="Xiao L."/>
            <person name="Anderson O.D."/>
            <person name="Ouyang S."/>
            <person name="Liang Y."/>
            <person name="Zimin A.V."/>
            <person name="Pertea G."/>
            <person name="Qi P."/>
            <person name="Bennetzen J.L."/>
            <person name="Dai X."/>
            <person name="Dawson M.W."/>
            <person name="Muller H.G."/>
            <person name="Kugler K."/>
            <person name="Rivarola-Duarte L."/>
            <person name="Spannagl M."/>
            <person name="Mayer K.F.X."/>
            <person name="Lu F.H."/>
            <person name="Bevan M.W."/>
            <person name="Leroy P."/>
            <person name="Li P."/>
            <person name="You F.M."/>
            <person name="Sun Q."/>
            <person name="Liu Z."/>
            <person name="Lyons E."/>
            <person name="Wicker T."/>
            <person name="Salzberg S.L."/>
            <person name="Devos K.M."/>
            <person name="Dvorak J."/>
        </authorList>
    </citation>
    <scope>NUCLEOTIDE SEQUENCE [LARGE SCALE GENOMIC DNA]</scope>
    <source>
        <strain evidence="11">cv. AL8/78</strain>
    </source>
</reference>
<dbReference type="Gramene" id="AET4Gv20013700.2">
    <property type="protein sequence ID" value="AET4Gv20013700.2"/>
    <property type="gene ID" value="AET4Gv20013700"/>
</dbReference>
<evidence type="ECO:0000256" key="5">
    <source>
        <dbReference type="ARBA" id="ARBA00022737"/>
    </source>
</evidence>
<feature type="domain" description="Leucine-rich repeat-containing N-terminal plant-type" evidence="10">
    <location>
        <begin position="37"/>
        <end position="74"/>
    </location>
</feature>
<keyword evidence="6" id="KW-1133">Transmembrane helix</keyword>
<keyword evidence="4 9" id="KW-0732">Signal</keyword>
<keyword evidence="5" id="KW-0677">Repeat</keyword>
<sequence>HLAQGAATILCLLIFLVAPFDSRAQARISGGFATCINRERDALLSFKADLLDPAGRLSSWHGKDCCRWEGVQCSSRTDHVITLDLRNPQHDY</sequence>
<reference evidence="12" key="1">
    <citation type="journal article" date="2014" name="Science">
        <title>Ancient hybridizations among the ancestral genomes of bread wheat.</title>
        <authorList>
            <consortium name="International Wheat Genome Sequencing Consortium,"/>
            <person name="Marcussen T."/>
            <person name="Sandve S.R."/>
            <person name="Heier L."/>
            <person name="Spannagl M."/>
            <person name="Pfeifer M."/>
            <person name="Jakobsen K.S."/>
            <person name="Wulff B.B."/>
            <person name="Steuernagel B."/>
            <person name="Mayer K.F."/>
            <person name="Olsen O.A."/>
        </authorList>
    </citation>
    <scope>NUCLEOTIDE SEQUENCE [LARGE SCALE GENOMIC DNA]</scope>
    <source>
        <strain evidence="12">cv. AL8/78</strain>
    </source>
</reference>
<keyword evidence="7" id="KW-0472">Membrane</keyword>
<accession>A0A453H046</accession>
<organism evidence="11 12">
    <name type="scientific">Aegilops tauschii subsp. strangulata</name>
    <name type="common">Goatgrass</name>
    <dbReference type="NCBI Taxonomy" id="200361"/>
    <lineage>
        <taxon>Eukaryota</taxon>
        <taxon>Viridiplantae</taxon>
        <taxon>Streptophyta</taxon>
        <taxon>Embryophyta</taxon>
        <taxon>Tracheophyta</taxon>
        <taxon>Spermatophyta</taxon>
        <taxon>Magnoliopsida</taxon>
        <taxon>Liliopsida</taxon>
        <taxon>Poales</taxon>
        <taxon>Poaceae</taxon>
        <taxon>BOP clade</taxon>
        <taxon>Pooideae</taxon>
        <taxon>Triticodae</taxon>
        <taxon>Triticeae</taxon>
        <taxon>Triticinae</taxon>
        <taxon>Aegilops</taxon>
    </lineage>
</organism>
<evidence type="ECO:0000259" key="10">
    <source>
        <dbReference type="Pfam" id="PF08263"/>
    </source>
</evidence>
<reference evidence="12" key="2">
    <citation type="journal article" date="2017" name="Nat. Plants">
        <title>The Aegilops tauschii genome reveals multiple impacts of transposons.</title>
        <authorList>
            <person name="Zhao G."/>
            <person name="Zou C."/>
            <person name="Li K."/>
            <person name="Wang K."/>
            <person name="Li T."/>
            <person name="Gao L."/>
            <person name="Zhang X."/>
            <person name="Wang H."/>
            <person name="Yang Z."/>
            <person name="Liu X."/>
            <person name="Jiang W."/>
            <person name="Mao L."/>
            <person name="Kong X."/>
            <person name="Jiao Y."/>
            <person name="Jia J."/>
        </authorList>
    </citation>
    <scope>NUCLEOTIDE SEQUENCE [LARGE SCALE GENOMIC DNA]</scope>
    <source>
        <strain evidence="12">cv. AL8/78</strain>
    </source>
</reference>
<dbReference type="InterPro" id="IPR013210">
    <property type="entry name" value="LRR_N_plant-typ"/>
</dbReference>
<name>A0A453H046_AEGTS</name>
<evidence type="ECO:0000256" key="3">
    <source>
        <dbReference type="ARBA" id="ARBA00022692"/>
    </source>
</evidence>
<reference evidence="11" key="5">
    <citation type="journal article" date="2021" name="G3 (Bethesda)">
        <title>Aegilops tauschii genome assembly Aet v5.0 features greater sequence contiguity and improved annotation.</title>
        <authorList>
            <person name="Wang L."/>
            <person name="Zhu T."/>
            <person name="Rodriguez J.C."/>
            <person name="Deal K.R."/>
            <person name="Dubcovsky J."/>
            <person name="McGuire P.E."/>
            <person name="Lux T."/>
            <person name="Spannagl M."/>
            <person name="Mayer K.F.X."/>
            <person name="Baldrich P."/>
            <person name="Meyers B.C."/>
            <person name="Huo N."/>
            <person name="Gu Y.Q."/>
            <person name="Zhou H."/>
            <person name="Devos K.M."/>
            <person name="Bennetzen J.L."/>
            <person name="Unver T."/>
            <person name="Budak H."/>
            <person name="Gulick P.J."/>
            <person name="Galiba G."/>
            <person name="Kalapos B."/>
            <person name="Nelson D.R."/>
            <person name="Li P."/>
            <person name="You F.M."/>
            <person name="Luo M.C."/>
            <person name="Dvorak J."/>
        </authorList>
    </citation>
    <scope>NUCLEOTIDE SEQUENCE [LARGE SCALE GENOMIC DNA]</scope>
    <source>
        <strain evidence="11">cv. AL8/78</strain>
    </source>
</reference>
<protein>
    <recommendedName>
        <fullName evidence="10">Leucine-rich repeat-containing N-terminal plant-type domain-containing protein</fullName>
    </recommendedName>
</protein>